<organism evidence="3 4">
    <name type="scientific">Desulfosporosinus metallidurans</name>
    <dbReference type="NCBI Taxonomy" id="1888891"/>
    <lineage>
        <taxon>Bacteria</taxon>
        <taxon>Bacillati</taxon>
        <taxon>Bacillota</taxon>
        <taxon>Clostridia</taxon>
        <taxon>Eubacteriales</taxon>
        <taxon>Desulfitobacteriaceae</taxon>
        <taxon>Desulfosporosinus</taxon>
    </lineage>
</organism>
<feature type="region of interest" description="Disordered" evidence="1">
    <location>
        <begin position="34"/>
        <end position="53"/>
    </location>
</feature>
<name>A0A1Q8QN65_9FIRM</name>
<protein>
    <submittedName>
        <fullName evidence="3">TPR domain protein</fullName>
    </submittedName>
</protein>
<dbReference type="STRING" id="1888891.DSOL_3851"/>
<dbReference type="EMBL" id="MLBF01000039">
    <property type="protein sequence ID" value="OLN28774.1"/>
    <property type="molecule type" value="Genomic_DNA"/>
</dbReference>
<reference evidence="3 4" key="1">
    <citation type="submission" date="2016-09" db="EMBL/GenBank/DDBJ databases">
        <title>Complete genome of Desulfosporosinus sp. OL.</title>
        <authorList>
            <person name="Mardanov A."/>
            <person name="Beletsky A."/>
            <person name="Panova A."/>
            <person name="Karnachuk O."/>
            <person name="Ravin N."/>
        </authorList>
    </citation>
    <scope>NUCLEOTIDE SEQUENCE [LARGE SCALE GENOMIC DNA]</scope>
    <source>
        <strain evidence="3 4">OL</strain>
    </source>
</reference>
<feature type="compositionally biased region" description="Low complexity" evidence="1">
    <location>
        <begin position="34"/>
        <end position="48"/>
    </location>
</feature>
<gene>
    <name evidence="3" type="ORF">DSOL_3851</name>
</gene>
<dbReference type="SUPFAM" id="SSF48452">
    <property type="entry name" value="TPR-like"/>
    <property type="match status" value="1"/>
</dbReference>
<accession>A0A1Q8QN65</accession>
<sequence>MPSNQNNQKTKAVVITILLAMSLVGAGTYGYFSGTPSSSPSSTPSSSGNNDYNSLKNRVNALTQQVRSNPNEISLQQDLGNAYYDLGTAARTAAPNEAKEDFIQATKYYQNVLNTKQDINVLTDMATAAFYSGQNDLAEKSYKEALTERPDFTQALFNYGVFLSEIKKDYATAIQMWQTALNKDPNGPNADQLKQLIAKANEVKASK</sequence>
<keyword evidence="4" id="KW-1185">Reference proteome</keyword>
<keyword evidence="2" id="KW-0472">Membrane</keyword>
<comment type="caution">
    <text evidence="3">The sequence shown here is derived from an EMBL/GenBank/DDBJ whole genome shotgun (WGS) entry which is preliminary data.</text>
</comment>
<evidence type="ECO:0000313" key="3">
    <source>
        <dbReference type="EMBL" id="OLN28774.1"/>
    </source>
</evidence>
<evidence type="ECO:0000313" key="4">
    <source>
        <dbReference type="Proteomes" id="UP000186102"/>
    </source>
</evidence>
<evidence type="ECO:0000256" key="1">
    <source>
        <dbReference type="SAM" id="MobiDB-lite"/>
    </source>
</evidence>
<keyword evidence="2" id="KW-1133">Transmembrane helix</keyword>
<evidence type="ECO:0000256" key="2">
    <source>
        <dbReference type="SAM" id="Phobius"/>
    </source>
</evidence>
<dbReference type="RefSeq" id="WP_235838887.1">
    <property type="nucleotide sequence ID" value="NZ_MLBF01000039.1"/>
</dbReference>
<keyword evidence="2" id="KW-0812">Transmembrane</keyword>
<dbReference type="InterPro" id="IPR011990">
    <property type="entry name" value="TPR-like_helical_dom_sf"/>
</dbReference>
<feature type="transmembrane region" description="Helical" evidence="2">
    <location>
        <begin position="12"/>
        <end position="32"/>
    </location>
</feature>
<dbReference type="AlphaFoldDB" id="A0A1Q8QN65"/>
<dbReference type="Gene3D" id="1.25.40.10">
    <property type="entry name" value="Tetratricopeptide repeat domain"/>
    <property type="match status" value="1"/>
</dbReference>
<proteinExistence type="predicted"/>
<dbReference type="Proteomes" id="UP000186102">
    <property type="component" value="Unassembled WGS sequence"/>
</dbReference>